<dbReference type="OrthoDB" id="6032424at2759"/>
<dbReference type="EMBL" id="LSMT01000105">
    <property type="protein sequence ID" value="PFX27355.1"/>
    <property type="molecule type" value="Genomic_DNA"/>
</dbReference>
<evidence type="ECO:0000313" key="3">
    <source>
        <dbReference type="Proteomes" id="UP000225706"/>
    </source>
</evidence>
<name>A0A2B4SFX6_STYPI</name>
<protein>
    <submittedName>
        <fullName evidence="2">Uncharacterized protein</fullName>
    </submittedName>
</protein>
<keyword evidence="3" id="KW-1185">Reference proteome</keyword>
<accession>A0A2B4SFX6</accession>
<dbReference type="AlphaFoldDB" id="A0A2B4SFX6"/>
<sequence>MTESTHSHVDVFKLRVQFPFKQILISTLGNVEKNSIENMHTAVRDNYGLLGNVTKPETQEEILIPFRSVRWCDNNTNSQKPSTTNCADDILEKVDKTSVNIVITVEEESENLKHMANYLRRLYYWFLLGPVITLEWLRRKKKFCCVTGISQQVVEESTVGNAETEESPEQNIHDITGEGNEDESQPLIIIMDTNAASTRNDNVGRCRIVVSMTRIFGKAADLTDVHVRLISPISHDLDKMKGYLRNLYFWFLLGPIITLEWLRRKRKLCCVTAAQVDQEFGNEEIVEESRGHIQLGTSADNEGALNNLKLTALRTLALGLTLTLSFSSSMHIIRKLMKPQESLFEGLSESLDTGSKSVSINPRASAMAVADPPELVVIDCVALFYEEGKGGENFRKKNKFRCRIDKEEKRLVKFRESICEFAGIKSTAKTLGLGDNLRVELNRETKKDGRTERISIETDQQLELELPPILTRCDKLQLIIYPIRTVFSSKCPKIVIKDTNSSHNPPAPSSRSCDLLDQEKARLNEAVFQVLDDLLQLPFTCIPIAHNSGTTLSFSSVPEVVCDLSSPWLDDYRPSLQSFLQASTTNEDQDLRLSGLGVLSTLANACQPLVDVNKAKMQINKIALVRIENKTVCLSRNLVLNAQNAGYSVVIYFQEENYGPLGNATKPHMQEEVFIPFASAGWCDNNTNTRGPLLYSVFLKAVDKTSVNIIITGESDNLKYMKQYLKRLYYWFLLGPVITLEWLRRTKKLCCVTISQHVVEESAAGTRVEESREVQANWEQAVKLIRNKPVMINQIQ</sequence>
<organism evidence="2 3">
    <name type="scientific">Stylophora pistillata</name>
    <name type="common">Smooth cauliflower coral</name>
    <dbReference type="NCBI Taxonomy" id="50429"/>
    <lineage>
        <taxon>Eukaryota</taxon>
        <taxon>Metazoa</taxon>
        <taxon>Cnidaria</taxon>
        <taxon>Anthozoa</taxon>
        <taxon>Hexacorallia</taxon>
        <taxon>Scleractinia</taxon>
        <taxon>Astrocoeniina</taxon>
        <taxon>Pocilloporidae</taxon>
        <taxon>Stylophora</taxon>
    </lineage>
</organism>
<dbReference type="Proteomes" id="UP000225706">
    <property type="component" value="Unassembled WGS sequence"/>
</dbReference>
<proteinExistence type="predicted"/>
<gene>
    <name evidence="2" type="ORF">AWC38_SpisGene7937</name>
</gene>
<feature type="region of interest" description="Disordered" evidence="1">
    <location>
        <begin position="157"/>
        <end position="180"/>
    </location>
</feature>
<comment type="caution">
    <text evidence="2">The sequence shown here is derived from an EMBL/GenBank/DDBJ whole genome shotgun (WGS) entry which is preliminary data.</text>
</comment>
<evidence type="ECO:0000313" key="2">
    <source>
        <dbReference type="EMBL" id="PFX27355.1"/>
    </source>
</evidence>
<reference evidence="3" key="1">
    <citation type="journal article" date="2017" name="bioRxiv">
        <title>Comparative analysis of the genomes of Stylophora pistillata and Acropora digitifera provides evidence for extensive differences between species of corals.</title>
        <authorList>
            <person name="Voolstra C.R."/>
            <person name="Li Y."/>
            <person name="Liew Y.J."/>
            <person name="Baumgarten S."/>
            <person name="Zoccola D."/>
            <person name="Flot J.-F."/>
            <person name="Tambutte S."/>
            <person name="Allemand D."/>
            <person name="Aranda M."/>
        </authorList>
    </citation>
    <scope>NUCLEOTIDE SEQUENCE [LARGE SCALE GENOMIC DNA]</scope>
</reference>
<evidence type="ECO:0000256" key="1">
    <source>
        <dbReference type="SAM" id="MobiDB-lite"/>
    </source>
</evidence>